<dbReference type="RefSeq" id="WP_108718870.1">
    <property type="nucleotide sequence ID" value="NZ_VENP01000034.1"/>
</dbReference>
<dbReference type="AlphaFoldDB" id="A0A5C5BBA2"/>
<gene>
    <name evidence="1" type="ORF">FH969_09775</name>
</gene>
<reference evidence="1 2" key="1">
    <citation type="submission" date="2019-06" db="EMBL/GenBank/DDBJ databases">
        <title>Draft genome sequence of Miniimonas arenae KCTC 19750T isolated from sea sand.</title>
        <authorList>
            <person name="Park S.-J."/>
        </authorList>
    </citation>
    <scope>NUCLEOTIDE SEQUENCE [LARGE SCALE GENOMIC DNA]</scope>
    <source>
        <strain evidence="1 2">KCTC 19750</strain>
    </source>
</reference>
<accession>A0A5C5BBA2</accession>
<dbReference type="OrthoDB" id="3689408at2"/>
<evidence type="ECO:0000313" key="1">
    <source>
        <dbReference type="EMBL" id="TNU73749.1"/>
    </source>
</evidence>
<comment type="caution">
    <text evidence="1">The sequence shown here is derived from an EMBL/GenBank/DDBJ whole genome shotgun (WGS) entry which is preliminary data.</text>
</comment>
<dbReference type="EMBL" id="VENP01000034">
    <property type="protein sequence ID" value="TNU73749.1"/>
    <property type="molecule type" value="Genomic_DNA"/>
</dbReference>
<sequence length="164" mass="17336">MTTYESDEALFARLALMWQDLDPMPEGLDREMAAVVEAARAAEDLETEYALLTLVAEADAQALGVRAAGAELTVIEFTGRGLDVMLRIAPGRIDGWVAPAAAGTVRLVVPDGEPARGGRPQVPLATASVDADGRFALHDVPAGIALLRFDLEGGLRHETPAFSV</sequence>
<evidence type="ECO:0008006" key="3">
    <source>
        <dbReference type="Google" id="ProtNLM"/>
    </source>
</evidence>
<protein>
    <recommendedName>
        <fullName evidence="3">Carboxypeptidase regulatory-like domain-containing protein</fullName>
    </recommendedName>
</protein>
<dbReference type="Proteomes" id="UP000313849">
    <property type="component" value="Unassembled WGS sequence"/>
</dbReference>
<evidence type="ECO:0000313" key="2">
    <source>
        <dbReference type="Proteomes" id="UP000313849"/>
    </source>
</evidence>
<organism evidence="1 2">
    <name type="scientific">Miniimonas arenae</name>
    <dbReference type="NCBI Taxonomy" id="676201"/>
    <lineage>
        <taxon>Bacteria</taxon>
        <taxon>Bacillati</taxon>
        <taxon>Actinomycetota</taxon>
        <taxon>Actinomycetes</taxon>
        <taxon>Micrococcales</taxon>
        <taxon>Beutenbergiaceae</taxon>
        <taxon>Miniimonas</taxon>
    </lineage>
</organism>
<keyword evidence="2" id="KW-1185">Reference proteome</keyword>
<proteinExistence type="predicted"/>
<name>A0A5C5BBA2_9MICO</name>